<accession>A0A934QYD6</accession>
<organism evidence="2 3">
    <name type="scientific">Prauserella cavernicola</name>
    <dbReference type="NCBI Taxonomy" id="2800127"/>
    <lineage>
        <taxon>Bacteria</taxon>
        <taxon>Bacillati</taxon>
        <taxon>Actinomycetota</taxon>
        <taxon>Actinomycetes</taxon>
        <taxon>Pseudonocardiales</taxon>
        <taxon>Pseudonocardiaceae</taxon>
        <taxon>Prauserella</taxon>
    </lineage>
</organism>
<proteinExistence type="predicted"/>
<protein>
    <submittedName>
        <fullName evidence="2">STAS domain-containing protein</fullName>
    </submittedName>
</protein>
<dbReference type="EMBL" id="JAENJH010000007">
    <property type="protein sequence ID" value="MBK1787559.1"/>
    <property type="molecule type" value="Genomic_DNA"/>
</dbReference>
<dbReference type="Pfam" id="PF01740">
    <property type="entry name" value="STAS"/>
    <property type="match status" value="1"/>
</dbReference>
<evidence type="ECO:0000313" key="3">
    <source>
        <dbReference type="Proteomes" id="UP000635245"/>
    </source>
</evidence>
<dbReference type="PROSITE" id="PS50801">
    <property type="entry name" value="STAS"/>
    <property type="match status" value="1"/>
</dbReference>
<dbReference type="AlphaFoldDB" id="A0A934QYD6"/>
<dbReference type="SUPFAM" id="SSF52091">
    <property type="entry name" value="SpoIIaa-like"/>
    <property type="match status" value="1"/>
</dbReference>
<dbReference type="RefSeq" id="WP_200322303.1">
    <property type="nucleotide sequence ID" value="NZ_JAENJH010000007.1"/>
</dbReference>
<evidence type="ECO:0000259" key="1">
    <source>
        <dbReference type="PROSITE" id="PS50801"/>
    </source>
</evidence>
<name>A0A934QYD6_9PSEU</name>
<dbReference type="InterPro" id="IPR036513">
    <property type="entry name" value="STAS_dom_sf"/>
</dbReference>
<feature type="domain" description="STAS" evidence="1">
    <location>
        <begin position="32"/>
        <end position="128"/>
    </location>
</feature>
<gene>
    <name evidence="2" type="ORF">JHE00_24810</name>
</gene>
<dbReference type="Gene3D" id="3.30.750.24">
    <property type="entry name" value="STAS domain"/>
    <property type="match status" value="1"/>
</dbReference>
<reference evidence="2" key="1">
    <citation type="submission" date="2020-12" db="EMBL/GenBank/DDBJ databases">
        <title>Prauserella sp. ASG 168, a novel actinomycete isolated from cave rock.</title>
        <authorList>
            <person name="Suriyachadkun C."/>
        </authorList>
    </citation>
    <scope>NUCLEOTIDE SEQUENCE</scope>
    <source>
        <strain evidence="2">ASG 168</strain>
    </source>
</reference>
<evidence type="ECO:0000313" key="2">
    <source>
        <dbReference type="EMBL" id="MBK1787559.1"/>
    </source>
</evidence>
<dbReference type="CDD" id="cd07043">
    <property type="entry name" value="STAS_anti-anti-sigma_factors"/>
    <property type="match status" value="1"/>
</dbReference>
<comment type="caution">
    <text evidence="2">The sequence shown here is derived from an EMBL/GenBank/DDBJ whole genome shotgun (WGS) entry which is preliminary data.</text>
</comment>
<dbReference type="InterPro" id="IPR002645">
    <property type="entry name" value="STAS_dom"/>
</dbReference>
<keyword evidence="3" id="KW-1185">Reference proteome</keyword>
<dbReference type="Proteomes" id="UP000635245">
    <property type="component" value="Unassembled WGS sequence"/>
</dbReference>
<sequence>MQLPRGGAGDDESDPRASCSVTRIREGDRCDVAFVVGEIDGGNAYDLAASLGELPTWSTRSLIIDLRGVEFCSVAGARVLCELDARARTGGVPLALVPSPVVLLALHLLEVLDDFTIYPELDEAFAALPGARS</sequence>